<dbReference type="STRING" id="1056495.Calag_0021"/>
<dbReference type="GeneID" id="14211282"/>
<dbReference type="RefSeq" id="WP_015231714.1">
    <property type="nucleotide sequence ID" value="NC_019791.1"/>
</dbReference>
<dbReference type="PANTHER" id="PTHR42680:SF1">
    <property type="entry name" value="DEOXYURIDINE 5'-TRIPHOSPHATE NUCLEOTIDOHYDROLASE"/>
    <property type="match status" value="1"/>
</dbReference>
<keyword evidence="4" id="KW-1185">Reference proteome</keyword>
<reference evidence="4" key="1">
    <citation type="submission" date="2012-03" db="EMBL/GenBank/DDBJ databases">
        <title>Complete genome of Caldisphaera lagunensis DSM 15908.</title>
        <authorList>
            <person name="Lucas S."/>
            <person name="Copeland A."/>
            <person name="Lapidus A."/>
            <person name="Glavina del Rio T."/>
            <person name="Dalin E."/>
            <person name="Tice H."/>
            <person name="Bruce D."/>
            <person name="Goodwin L."/>
            <person name="Pitluck S."/>
            <person name="Peters L."/>
            <person name="Mikhailova N."/>
            <person name="Teshima H."/>
            <person name="Kyrpides N."/>
            <person name="Mavromatis K."/>
            <person name="Ivanova N."/>
            <person name="Brettin T."/>
            <person name="Detter J.C."/>
            <person name="Han C."/>
            <person name="Larimer F."/>
            <person name="Land M."/>
            <person name="Hauser L."/>
            <person name="Markowitz V."/>
            <person name="Cheng J.-F."/>
            <person name="Hugenholtz P."/>
            <person name="Woyke T."/>
            <person name="Wu D."/>
            <person name="Spring S."/>
            <person name="Schroeder M."/>
            <person name="Brambilla E."/>
            <person name="Klenk H.-P."/>
            <person name="Eisen J.A."/>
        </authorList>
    </citation>
    <scope>NUCLEOTIDE SEQUENCE [LARGE SCALE GENOMIC DNA]</scope>
    <source>
        <strain evidence="4">DSM 15908 / JCM 11604 / IC-154</strain>
    </source>
</reference>
<dbReference type="eggNOG" id="arCOG04048">
    <property type="taxonomic scope" value="Archaea"/>
</dbReference>
<dbReference type="GO" id="GO:0006229">
    <property type="term" value="P:dUTP biosynthetic process"/>
    <property type="evidence" value="ECO:0007669"/>
    <property type="project" value="InterPro"/>
</dbReference>
<dbReference type="EMBL" id="CP003378">
    <property type="protein sequence ID" value="AFZ69816.1"/>
    <property type="molecule type" value="Genomic_DNA"/>
</dbReference>
<dbReference type="PANTHER" id="PTHR42680">
    <property type="entry name" value="DCTP DEAMINASE"/>
    <property type="match status" value="1"/>
</dbReference>
<dbReference type="Pfam" id="PF22769">
    <property type="entry name" value="DCD"/>
    <property type="match status" value="1"/>
</dbReference>
<dbReference type="NCBIfam" id="NF002598">
    <property type="entry name" value="PRK02253.1"/>
    <property type="match status" value="1"/>
</dbReference>
<dbReference type="HOGENOM" id="CLU_103451_2_0_2"/>
<dbReference type="Gene3D" id="2.70.40.10">
    <property type="match status" value="1"/>
</dbReference>
<protein>
    <submittedName>
        <fullName evidence="3">Deoxycytidine deaminase</fullName>
    </submittedName>
</protein>
<evidence type="ECO:0000256" key="2">
    <source>
        <dbReference type="ARBA" id="ARBA00023080"/>
    </source>
</evidence>
<organism evidence="3 4">
    <name type="scientific">Caldisphaera lagunensis (strain DSM 15908 / JCM 11604 / ANMR 0165 / IC-154)</name>
    <dbReference type="NCBI Taxonomy" id="1056495"/>
    <lineage>
        <taxon>Archaea</taxon>
        <taxon>Thermoproteota</taxon>
        <taxon>Thermoprotei</taxon>
        <taxon>Acidilobales</taxon>
        <taxon>Caldisphaeraceae</taxon>
        <taxon>Caldisphaera</taxon>
    </lineage>
</organism>
<gene>
    <name evidence="3" type="ordered locus">Calag_0021</name>
</gene>
<dbReference type="InParanoid" id="L0A7L9"/>
<dbReference type="InterPro" id="IPR036157">
    <property type="entry name" value="dUTPase-like_sf"/>
</dbReference>
<evidence type="ECO:0000256" key="1">
    <source>
        <dbReference type="ARBA" id="ARBA00022801"/>
    </source>
</evidence>
<dbReference type="InterPro" id="IPR011962">
    <property type="entry name" value="dCTP_deaminase"/>
</dbReference>
<evidence type="ECO:0000313" key="3">
    <source>
        <dbReference type="EMBL" id="AFZ69816.1"/>
    </source>
</evidence>
<accession>L0A7L9</accession>
<dbReference type="SUPFAM" id="SSF51283">
    <property type="entry name" value="dUTPase-like"/>
    <property type="match status" value="1"/>
</dbReference>
<dbReference type="Proteomes" id="UP000010469">
    <property type="component" value="Chromosome"/>
</dbReference>
<dbReference type="GO" id="GO:0008829">
    <property type="term" value="F:dCTP deaminase activity"/>
    <property type="evidence" value="ECO:0007669"/>
    <property type="project" value="InterPro"/>
</dbReference>
<dbReference type="InterPro" id="IPR033704">
    <property type="entry name" value="dUTPase_trimeric"/>
</dbReference>
<keyword evidence="1" id="KW-0378">Hydrolase</keyword>
<dbReference type="CDD" id="cd07557">
    <property type="entry name" value="trimeric_dUTPase"/>
    <property type="match status" value="1"/>
</dbReference>
<evidence type="ECO:0000313" key="4">
    <source>
        <dbReference type="Proteomes" id="UP000010469"/>
    </source>
</evidence>
<sequence>MAYNGKEMSNYIKGINESQIQPAGVDLRLDKVFKFIEEGYLGEGKRVLPNTEEIAPIDNLYDLSKGAYKIRFFDIVEIPKEAIGICFPRSSLLRMGANLSCALWDPGYSGRGEALLNVLNDKGIKIEKYARIAQIIFIKLKDIPDKLYNGIYNNENL</sequence>
<proteinExistence type="predicted"/>
<dbReference type="AlphaFoldDB" id="L0A7L9"/>
<keyword evidence="2" id="KW-0546">Nucleotide metabolism</keyword>
<name>L0A7L9_CALLD</name>
<dbReference type="KEGG" id="clg:Calag_0021"/>